<dbReference type="WBParaSite" id="MCU_013111-RA">
    <property type="protein sequence ID" value="MCU_013111-RA"/>
    <property type="gene ID" value="MCU_013111"/>
</dbReference>
<accession>A0A5K3FZF8</accession>
<name>A0A5K3FZF8_MESCO</name>
<dbReference type="AlphaFoldDB" id="A0A5K3FZF8"/>
<reference evidence="1" key="1">
    <citation type="submission" date="2019-11" db="UniProtKB">
        <authorList>
            <consortium name="WormBaseParasite"/>
        </authorList>
    </citation>
    <scope>IDENTIFICATION</scope>
</reference>
<sequence>MLTRLQLDEYALNQWDDALPACLLAYRSAVHSSTGLTSAIMTFGHELWLLADVVVPPPREPDYVGPFAYVAEVRGQLRLSFDSARSQLALAHKRQKDYYDKRAHGTPVEEGDQVWMATTKAASEARKLQNTWEGRRGVGSDILYYCSGVTDSSHIDVNSLVEGEKHAMLATSCEFRPCGFTWALNDAPETASQSAHEFSVSIAAPQYGPTGEQDDEV</sequence>
<proteinExistence type="predicted"/>
<evidence type="ECO:0000313" key="1">
    <source>
        <dbReference type="WBParaSite" id="MCU_013111-RA"/>
    </source>
</evidence>
<protein>
    <submittedName>
        <fullName evidence="1">Retrotransposon protein</fullName>
    </submittedName>
</protein>
<organism evidence="1">
    <name type="scientific">Mesocestoides corti</name>
    <name type="common">Flatworm</name>
    <dbReference type="NCBI Taxonomy" id="53468"/>
    <lineage>
        <taxon>Eukaryota</taxon>
        <taxon>Metazoa</taxon>
        <taxon>Spiralia</taxon>
        <taxon>Lophotrochozoa</taxon>
        <taxon>Platyhelminthes</taxon>
        <taxon>Cestoda</taxon>
        <taxon>Eucestoda</taxon>
        <taxon>Cyclophyllidea</taxon>
        <taxon>Mesocestoididae</taxon>
        <taxon>Mesocestoides</taxon>
    </lineage>
</organism>